<organism evidence="2">
    <name type="scientific">metagenome</name>
    <dbReference type="NCBI Taxonomy" id="256318"/>
    <lineage>
        <taxon>unclassified sequences</taxon>
        <taxon>metagenomes</taxon>
    </lineage>
</organism>
<evidence type="ECO:0000313" key="2">
    <source>
        <dbReference type="EMBL" id="SUS03669.1"/>
    </source>
</evidence>
<gene>
    <name evidence="2" type="ORF">DF3PB_1080003</name>
</gene>
<dbReference type="InterPro" id="IPR007481">
    <property type="entry name" value="SspB"/>
</dbReference>
<name>A0A380T8T6_9ZZZZ</name>
<accession>A0A380T8T6</accession>
<dbReference type="AlphaFoldDB" id="A0A380T8T6"/>
<evidence type="ECO:0008006" key="3">
    <source>
        <dbReference type="Google" id="ProtNLM"/>
    </source>
</evidence>
<protein>
    <recommendedName>
        <fullName evidence="3">Stringent starvation protein B</fullName>
    </recommendedName>
</protein>
<dbReference type="SUPFAM" id="SSF101738">
    <property type="entry name" value="SspB-like"/>
    <property type="match status" value="1"/>
</dbReference>
<dbReference type="Pfam" id="PF04386">
    <property type="entry name" value="SspB"/>
    <property type="match status" value="1"/>
</dbReference>
<feature type="region of interest" description="Disordered" evidence="1">
    <location>
        <begin position="127"/>
        <end position="156"/>
    </location>
</feature>
<evidence type="ECO:0000256" key="1">
    <source>
        <dbReference type="SAM" id="MobiDB-lite"/>
    </source>
</evidence>
<dbReference type="Gene3D" id="2.30.30.220">
    <property type="entry name" value="SspB-like"/>
    <property type="match status" value="1"/>
</dbReference>
<reference evidence="2" key="1">
    <citation type="submission" date="2018-07" db="EMBL/GenBank/DDBJ databases">
        <authorList>
            <person name="Quirk P.G."/>
            <person name="Krulwich T.A."/>
        </authorList>
    </citation>
    <scope>NUCLEOTIDE SEQUENCE</scope>
</reference>
<dbReference type="EMBL" id="UIDG01000011">
    <property type="protein sequence ID" value="SUS03669.1"/>
    <property type="molecule type" value="Genomic_DNA"/>
</dbReference>
<feature type="compositionally biased region" description="Low complexity" evidence="1">
    <location>
        <begin position="141"/>
        <end position="156"/>
    </location>
</feature>
<dbReference type="InterPro" id="IPR036760">
    <property type="entry name" value="SspB-like_sf"/>
</dbReference>
<proteinExistence type="predicted"/>
<sequence length="169" mass="18450">MPRQSLPYEQWLDEGLRGVIRRALSYAAEHGLPGQHHFYISFATAAADVEVPPEVRARYPSEMTIVLQHQFWDLVVEEDAFAVTLKFQGRSNRLKVPFAAVTAFGDPSVNFGLQLRTALRQRDADARNLAEEAATPSAEDGGTTAKAAAAGGKAQPAGQVIALDTFRKK</sequence>